<dbReference type="RefSeq" id="WP_092884436.1">
    <property type="nucleotide sequence ID" value="NZ_FOOI01000009.1"/>
</dbReference>
<dbReference type="Proteomes" id="UP000199052">
    <property type="component" value="Unassembled WGS sequence"/>
</dbReference>
<dbReference type="Pfam" id="PF04229">
    <property type="entry name" value="GrpB"/>
    <property type="match status" value="1"/>
</dbReference>
<evidence type="ECO:0000313" key="3">
    <source>
        <dbReference type="Proteomes" id="UP000199052"/>
    </source>
</evidence>
<dbReference type="Gene3D" id="3.30.460.10">
    <property type="entry name" value="Beta Polymerase, domain 2"/>
    <property type="match status" value="1"/>
</dbReference>
<dbReference type="STRING" id="504797.SAMN05421678_109232"/>
<proteinExistence type="predicted"/>
<protein>
    <submittedName>
        <fullName evidence="2">GrpB domain, predicted nucleotidyltransferase, UPF0157 family</fullName>
    </submittedName>
    <submittedName>
        <fullName evidence="1">GrpB-like predicted nucleotidyltransferase (UPF0157 family)</fullName>
    </submittedName>
</protein>
<evidence type="ECO:0000313" key="4">
    <source>
        <dbReference type="Proteomes" id="UP000533017"/>
    </source>
</evidence>
<dbReference type="OrthoDB" id="9799092at2"/>
<sequence>MSDEERDAYLDTVLIGGREPVTIVVADYDPSWPDRFESLQARVAEALGARALDVQHIGSTSVPGLAAKPIVDVLLTVAKIEAEDDYAPPMYEAGFVLRVREPGHRMFRTPERDVHVHVYEPDDQAVTDYLDLRDWLRFDDADRDLYAATKHELARREWTDMNDYADAKSEVIAQILARARERRRSRS</sequence>
<reference evidence="1 4" key="2">
    <citation type="submission" date="2020-07" db="EMBL/GenBank/DDBJ databases">
        <title>Sequencing the genomes of 1000 actinobacteria strains.</title>
        <authorList>
            <person name="Klenk H.-P."/>
        </authorList>
    </citation>
    <scope>NUCLEOTIDE SEQUENCE [LARGE SCALE GENOMIC DNA]</scope>
    <source>
        <strain evidence="1 4">DSM 45117</strain>
    </source>
</reference>
<dbReference type="EMBL" id="JACBZA010000001">
    <property type="protein sequence ID" value="NYH83275.1"/>
    <property type="molecule type" value="Genomic_DNA"/>
</dbReference>
<dbReference type="PANTHER" id="PTHR34822">
    <property type="entry name" value="GRPB DOMAIN PROTEIN (AFU_ORTHOLOGUE AFUA_1G01530)"/>
    <property type="match status" value="1"/>
</dbReference>
<dbReference type="EMBL" id="FOOI01000009">
    <property type="protein sequence ID" value="SFG89931.1"/>
    <property type="molecule type" value="Genomic_DNA"/>
</dbReference>
<keyword evidence="4" id="KW-1185">Reference proteome</keyword>
<organism evidence="2 3">
    <name type="scientific">Actinopolymorpha cephalotaxi</name>
    <dbReference type="NCBI Taxonomy" id="504797"/>
    <lineage>
        <taxon>Bacteria</taxon>
        <taxon>Bacillati</taxon>
        <taxon>Actinomycetota</taxon>
        <taxon>Actinomycetes</taxon>
        <taxon>Propionibacteriales</taxon>
        <taxon>Actinopolymorphaceae</taxon>
        <taxon>Actinopolymorpha</taxon>
    </lineage>
</organism>
<dbReference type="InterPro" id="IPR007344">
    <property type="entry name" value="GrpB/CoaE"/>
</dbReference>
<name>A0A1I2VRX4_9ACTN</name>
<dbReference type="Proteomes" id="UP000533017">
    <property type="component" value="Unassembled WGS sequence"/>
</dbReference>
<accession>A0A1I2VRX4</accession>
<reference evidence="2 3" key="1">
    <citation type="submission" date="2016-10" db="EMBL/GenBank/DDBJ databases">
        <authorList>
            <person name="de Groot N.N."/>
        </authorList>
    </citation>
    <scope>NUCLEOTIDE SEQUENCE [LARGE SCALE GENOMIC DNA]</scope>
    <source>
        <strain evidence="2 3">CPCC 202808</strain>
    </source>
</reference>
<evidence type="ECO:0000313" key="1">
    <source>
        <dbReference type="EMBL" id="NYH83275.1"/>
    </source>
</evidence>
<dbReference type="GO" id="GO:0016740">
    <property type="term" value="F:transferase activity"/>
    <property type="evidence" value="ECO:0007669"/>
    <property type="project" value="UniProtKB-KW"/>
</dbReference>
<dbReference type="InterPro" id="IPR043519">
    <property type="entry name" value="NT_sf"/>
</dbReference>
<evidence type="ECO:0000313" key="2">
    <source>
        <dbReference type="EMBL" id="SFG89931.1"/>
    </source>
</evidence>
<keyword evidence="2" id="KW-0808">Transferase</keyword>
<dbReference type="AlphaFoldDB" id="A0A1I2VRX4"/>
<gene>
    <name evidence="1" type="ORF">FHR37_002126</name>
    <name evidence="2" type="ORF">SAMN05421678_109232</name>
</gene>
<dbReference type="PANTHER" id="PTHR34822:SF1">
    <property type="entry name" value="GRPB FAMILY PROTEIN"/>
    <property type="match status" value="1"/>
</dbReference>
<dbReference type="SUPFAM" id="SSF81301">
    <property type="entry name" value="Nucleotidyltransferase"/>
    <property type="match status" value="1"/>
</dbReference>